<evidence type="ECO:0000313" key="3">
    <source>
        <dbReference type="Proteomes" id="UP000653730"/>
    </source>
</evidence>
<evidence type="ECO:0000313" key="2">
    <source>
        <dbReference type="EMBL" id="MBC9794702.1"/>
    </source>
</evidence>
<reference evidence="2 3" key="1">
    <citation type="submission" date="2020-09" db="EMBL/GenBank/DDBJ databases">
        <title>Sinomicrobium weinanense sp. nov., a halophilic bacteria isolated from saline-alkali soil.</title>
        <authorList>
            <person name="Wu P."/>
            <person name="Ren H."/>
            <person name="Mei Y."/>
            <person name="Liang Y."/>
            <person name="Chen Z."/>
        </authorList>
    </citation>
    <scope>NUCLEOTIDE SEQUENCE [LARGE SCALE GENOMIC DNA]</scope>
    <source>
        <strain evidence="2 3">FJxs</strain>
    </source>
</reference>
<keyword evidence="3" id="KW-1185">Reference proteome</keyword>
<dbReference type="AlphaFoldDB" id="A0A926JNT1"/>
<evidence type="ECO:0008006" key="4">
    <source>
        <dbReference type="Google" id="ProtNLM"/>
    </source>
</evidence>
<keyword evidence="1" id="KW-0812">Transmembrane</keyword>
<gene>
    <name evidence="2" type="ORF">IBL28_01885</name>
</gene>
<protein>
    <recommendedName>
        <fullName evidence="4">Polymer-forming cytoskeletal protein</fullName>
    </recommendedName>
</protein>
<dbReference type="EMBL" id="JACVDC010000002">
    <property type="protein sequence ID" value="MBC9794702.1"/>
    <property type="molecule type" value="Genomic_DNA"/>
</dbReference>
<organism evidence="2 3">
    <name type="scientific">Sinomicrobium weinanense</name>
    <dbReference type="NCBI Taxonomy" id="2842200"/>
    <lineage>
        <taxon>Bacteria</taxon>
        <taxon>Pseudomonadati</taxon>
        <taxon>Bacteroidota</taxon>
        <taxon>Flavobacteriia</taxon>
        <taxon>Flavobacteriales</taxon>
        <taxon>Flavobacteriaceae</taxon>
        <taxon>Sinomicrobium</taxon>
    </lineage>
</organism>
<proteinExistence type="predicted"/>
<accession>A0A926JNT1</accession>
<sequence length="433" mass="48234">MWYKKMPSGALQFVVFMGVVIAILLASFVSLIHIRSLFSKQAGFTVETIKNASFGINYALQNTLPHGDTMAVNLFEQDFKTLNIHKSYWGVMEKITAVSRIKTRKFTRLALIGGYFSTAERPALYLKDNNRPLVVVGNTRIQGTAFLPEPGIKPGNISGNSYYGTSLIYGKTQRSQPRLPQLYASLTEHITTIIKGAFEIEEDRVFFPEGGKTYENSFKEHTRYVYSPEEIRLQGVTLTGNIIIYSGTRIIVDNTAALKDVVLVSPEIEVEDRTEGHFQGIATEKITIGNGCRLGYPSALVVQEGEYDLASENDNMTSGTLGAKNENHIHIGKSTEVRGFVLYLGREKENNYVPQVIVEEGSELYGEIYCNQNTELKGSVVGSVFTGNFITNQAGSIYQNHLYNARIVEEELPGEYAGLLLDTKKKGVALWLY</sequence>
<evidence type="ECO:0000256" key="1">
    <source>
        <dbReference type="SAM" id="Phobius"/>
    </source>
</evidence>
<dbReference type="RefSeq" id="WP_187963857.1">
    <property type="nucleotide sequence ID" value="NZ_JACVDC010000002.1"/>
</dbReference>
<feature type="transmembrane region" description="Helical" evidence="1">
    <location>
        <begin position="12"/>
        <end position="34"/>
    </location>
</feature>
<comment type="caution">
    <text evidence="2">The sequence shown here is derived from an EMBL/GenBank/DDBJ whole genome shotgun (WGS) entry which is preliminary data.</text>
</comment>
<keyword evidence="1" id="KW-0472">Membrane</keyword>
<dbReference type="Proteomes" id="UP000653730">
    <property type="component" value="Unassembled WGS sequence"/>
</dbReference>
<name>A0A926JNT1_9FLAO</name>
<keyword evidence="1" id="KW-1133">Transmembrane helix</keyword>